<dbReference type="Proteomes" id="UP001163046">
    <property type="component" value="Unassembled WGS sequence"/>
</dbReference>
<accession>A0A9W9Z371</accession>
<evidence type="ECO:0000313" key="2">
    <source>
        <dbReference type="Proteomes" id="UP001163046"/>
    </source>
</evidence>
<dbReference type="AlphaFoldDB" id="A0A9W9Z371"/>
<evidence type="ECO:0000313" key="1">
    <source>
        <dbReference type="EMBL" id="KAJ7373504.1"/>
    </source>
</evidence>
<reference evidence="1" key="1">
    <citation type="submission" date="2023-01" db="EMBL/GenBank/DDBJ databases">
        <title>Genome assembly of the deep-sea coral Lophelia pertusa.</title>
        <authorList>
            <person name="Herrera S."/>
            <person name="Cordes E."/>
        </authorList>
    </citation>
    <scope>NUCLEOTIDE SEQUENCE</scope>
    <source>
        <strain evidence="1">USNM1676648</strain>
        <tissue evidence="1">Polyp</tissue>
    </source>
</reference>
<sequence length="155" mass="17188">MPKEGLPHAEWLRRLRLYANGEYLFGRGNAPPAKSQWARKRESIDACPVKKATIDIFGNRTKCHCGFHRDNQSGTPLATLTTPSAMSGSSLLCSSSSSPSALPPKGNTTITCSSSRLTVPQGSRRWKHYKGLPESARLILKRRELSLIKREHLSM</sequence>
<protein>
    <submittedName>
        <fullName evidence="1">Uncharacterized protein</fullName>
    </submittedName>
</protein>
<dbReference type="EMBL" id="MU826830">
    <property type="protein sequence ID" value="KAJ7373504.1"/>
    <property type="molecule type" value="Genomic_DNA"/>
</dbReference>
<keyword evidence="2" id="KW-1185">Reference proteome</keyword>
<gene>
    <name evidence="1" type="ORF">OS493_011101</name>
</gene>
<name>A0A9W9Z371_9CNID</name>
<organism evidence="1 2">
    <name type="scientific">Desmophyllum pertusum</name>
    <dbReference type="NCBI Taxonomy" id="174260"/>
    <lineage>
        <taxon>Eukaryota</taxon>
        <taxon>Metazoa</taxon>
        <taxon>Cnidaria</taxon>
        <taxon>Anthozoa</taxon>
        <taxon>Hexacorallia</taxon>
        <taxon>Scleractinia</taxon>
        <taxon>Caryophylliina</taxon>
        <taxon>Caryophylliidae</taxon>
        <taxon>Desmophyllum</taxon>
    </lineage>
</organism>
<comment type="caution">
    <text evidence="1">The sequence shown here is derived from an EMBL/GenBank/DDBJ whole genome shotgun (WGS) entry which is preliminary data.</text>
</comment>
<proteinExistence type="predicted"/>